<evidence type="ECO:0008006" key="5">
    <source>
        <dbReference type="Google" id="ProtNLM"/>
    </source>
</evidence>
<feature type="transmembrane region" description="Helical" evidence="2">
    <location>
        <begin position="223"/>
        <end position="246"/>
    </location>
</feature>
<feature type="transmembrane region" description="Helical" evidence="2">
    <location>
        <begin position="296"/>
        <end position="324"/>
    </location>
</feature>
<organism evidence="3 4">
    <name type="scientific">Novosphingobium cyanobacteriorum</name>
    <dbReference type="NCBI Taxonomy" id="3024215"/>
    <lineage>
        <taxon>Bacteria</taxon>
        <taxon>Pseudomonadati</taxon>
        <taxon>Pseudomonadota</taxon>
        <taxon>Alphaproteobacteria</taxon>
        <taxon>Sphingomonadales</taxon>
        <taxon>Sphingomonadaceae</taxon>
        <taxon>Novosphingobium</taxon>
    </lineage>
</organism>
<keyword evidence="4" id="KW-1185">Reference proteome</keyword>
<gene>
    <name evidence="3" type="ORF">POM99_02625</name>
</gene>
<feature type="transmembrane region" description="Helical" evidence="2">
    <location>
        <begin position="258"/>
        <end position="275"/>
    </location>
</feature>
<dbReference type="Proteomes" id="UP001222770">
    <property type="component" value="Unassembled WGS sequence"/>
</dbReference>
<dbReference type="PRINTS" id="PR00164">
    <property type="entry name" value="ABC2TRNSPORT"/>
</dbReference>
<proteinExistence type="predicted"/>
<evidence type="ECO:0000313" key="3">
    <source>
        <dbReference type="EMBL" id="MDF8332085.1"/>
    </source>
</evidence>
<evidence type="ECO:0000256" key="1">
    <source>
        <dbReference type="SAM" id="MobiDB-lite"/>
    </source>
</evidence>
<protein>
    <recommendedName>
        <fullName evidence="5">Sugar ABC transporter permease</fullName>
    </recommendedName>
</protein>
<keyword evidence="2" id="KW-0472">Membrane</keyword>
<dbReference type="EMBL" id="JAROCY010000002">
    <property type="protein sequence ID" value="MDF8332085.1"/>
    <property type="molecule type" value="Genomic_DNA"/>
</dbReference>
<keyword evidence="2" id="KW-1133">Transmembrane helix</keyword>
<name>A0ABT6CG69_9SPHN</name>
<feature type="region of interest" description="Disordered" evidence="1">
    <location>
        <begin position="1"/>
        <end position="29"/>
    </location>
</feature>
<reference evidence="3 4" key="1">
    <citation type="submission" date="2023-03" db="EMBL/GenBank/DDBJ databases">
        <title>Novosphingobium cyanobacteriorum sp. nov., isolated from a eutrophic reservoir during the Microcystis bloom period.</title>
        <authorList>
            <person name="Kang M."/>
            <person name="Le V."/>
            <person name="Ko S.-R."/>
            <person name="Lee S.-A."/>
            <person name="Ahn C.-Y."/>
        </authorList>
    </citation>
    <scope>NUCLEOTIDE SEQUENCE [LARGE SCALE GENOMIC DNA]</scope>
    <source>
        <strain evidence="3 4">HBC54</strain>
    </source>
</reference>
<keyword evidence="2" id="KW-0812">Transmembrane</keyword>
<dbReference type="RefSeq" id="WP_277275247.1">
    <property type="nucleotide sequence ID" value="NZ_JAROCY010000002.1"/>
</dbReference>
<dbReference type="InterPro" id="IPR000412">
    <property type="entry name" value="ABC_2_transport"/>
</dbReference>
<feature type="transmembrane region" description="Helical" evidence="2">
    <location>
        <begin position="336"/>
        <end position="364"/>
    </location>
</feature>
<evidence type="ECO:0000313" key="4">
    <source>
        <dbReference type="Proteomes" id="UP001222770"/>
    </source>
</evidence>
<accession>A0ABT6CG69</accession>
<feature type="compositionally biased region" description="Basic and acidic residues" evidence="1">
    <location>
        <begin position="1"/>
        <end position="28"/>
    </location>
</feature>
<evidence type="ECO:0000256" key="2">
    <source>
        <dbReference type="SAM" id="Phobius"/>
    </source>
</evidence>
<comment type="caution">
    <text evidence="3">The sequence shown here is derived from an EMBL/GenBank/DDBJ whole genome shotgun (WGS) entry which is preliminary data.</text>
</comment>
<sequence>MSPNDDRIARWRARREAEKTSREAHPDLPTDLAVIASRAEALGRGGEEDAGPILVLITESLRLLPRESVGDRRKIYDAIARGIEKGVEEAGDPQSDYAELRRRQLRTLIRVVEVDARAGMDPVADGYRPSGYDEALGALAESYAKRKARSETLARRSAMDGGEAYELTVPVEDEGDLLYLRDRLAVIDGARRFAAHDALLPGLSAWRALLRLQFAFLRSESRIALLWSFIGPAMLIAILSAGYFFLGARNILNMDVPTFAMIGGTTWYMLRNAMFRTSAAFHSKRALLNFRQLTPVMTGLSAGLIYMFSYIFVFPVLIIGGYLLHFFTLPHDVIGVAFWVAITGITGLAIGANFGVISTIWPFFRNLGPVIQRSMMAVSGTFLVSEQLPVEHRDLILWSPLTHAVQLVRQSYFEGYVSDDANPEYLFTCIGVLCVTAAIGQRLVRHRTFPA</sequence>